<sequence>MQIAQIRIIMLVRVELVTLAQQFDALAASLGRCAVAAVYHSGGSDGGGSWRTRPATCTNYAVNCIQIELFGPSGPIATAHNHSCCLRANGPCIADKQ</sequence>
<evidence type="ECO:0000256" key="1">
    <source>
        <dbReference type="SAM" id="SignalP"/>
    </source>
</evidence>
<organism evidence="2 3">
    <name type="scientific">Ceratitis capitata</name>
    <name type="common">Mediterranean fruit fly</name>
    <name type="synonym">Tephritis capitata</name>
    <dbReference type="NCBI Taxonomy" id="7213"/>
    <lineage>
        <taxon>Eukaryota</taxon>
        <taxon>Metazoa</taxon>
        <taxon>Ecdysozoa</taxon>
        <taxon>Arthropoda</taxon>
        <taxon>Hexapoda</taxon>
        <taxon>Insecta</taxon>
        <taxon>Pterygota</taxon>
        <taxon>Neoptera</taxon>
        <taxon>Endopterygota</taxon>
        <taxon>Diptera</taxon>
        <taxon>Brachycera</taxon>
        <taxon>Muscomorpha</taxon>
        <taxon>Tephritoidea</taxon>
        <taxon>Tephritidae</taxon>
        <taxon>Ceratitis</taxon>
        <taxon>Ceratitis</taxon>
    </lineage>
</organism>
<feature type="chain" id="PRO_5032981719" evidence="1">
    <location>
        <begin position="21"/>
        <end position="97"/>
    </location>
</feature>
<keyword evidence="1" id="KW-0732">Signal</keyword>
<gene>
    <name evidence="2" type="ORF">CCAP1982_LOCUS3059</name>
</gene>
<protein>
    <submittedName>
        <fullName evidence="2">(Mediterranean fruit fly) hypothetical protein</fullName>
    </submittedName>
</protein>
<evidence type="ECO:0000313" key="2">
    <source>
        <dbReference type="EMBL" id="CAD6994298.1"/>
    </source>
</evidence>
<feature type="signal peptide" evidence="1">
    <location>
        <begin position="1"/>
        <end position="20"/>
    </location>
</feature>
<name>A0A811U7H6_CERCA</name>
<dbReference type="Proteomes" id="UP000606786">
    <property type="component" value="Unassembled WGS sequence"/>
</dbReference>
<proteinExistence type="predicted"/>
<dbReference type="AlphaFoldDB" id="A0A811U7H6"/>
<comment type="caution">
    <text evidence="2">The sequence shown here is derived from an EMBL/GenBank/DDBJ whole genome shotgun (WGS) entry which is preliminary data.</text>
</comment>
<dbReference type="EMBL" id="CAJHJT010000001">
    <property type="protein sequence ID" value="CAD6994298.1"/>
    <property type="molecule type" value="Genomic_DNA"/>
</dbReference>
<accession>A0A811U7H6</accession>
<keyword evidence="3" id="KW-1185">Reference proteome</keyword>
<reference evidence="2" key="1">
    <citation type="submission" date="2020-11" db="EMBL/GenBank/DDBJ databases">
        <authorList>
            <person name="Whitehead M."/>
        </authorList>
    </citation>
    <scope>NUCLEOTIDE SEQUENCE</scope>
    <source>
        <strain evidence="2">EGII</strain>
    </source>
</reference>
<evidence type="ECO:0000313" key="3">
    <source>
        <dbReference type="Proteomes" id="UP000606786"/>
    </source>
</evidence>